<dbReference type="EMBL" id="JACKVK010000011">
    <property type="protein sequence ID" value="MCV7422999.1"/>
    <property type="molecule type" value="Genomic_DNA"/>
</dbReference>
<gene>
    <name evidence="2" type="ORF">H7K45_20815</name>
</gene>
<dbReference type="Pfam" id="PF13730">
    <property type="entry name" value="HTH_36"/>
    <property type="match status" value="1"/>
</dbReference>
<dbReference type="Gene3D" id="1.10.10.10">
    <property type="entry name" value="Winged helix-like DNA-binding domain superfamily/Winged helix DNA-binding domain"/>
    <property type="match status" value="1"/>
</dbReference>
<dbReference type="SUPFAM" id="SSF46785">
    <property type="entry name" value="Winged helix' DNA-binding domain"/>
    <property type="match status" value="1"/>
</dbReference>
<reference evidence="2" key="2">
    <citation type="journal article" date="2022" name="BMC Genomics">
        <title>Comparative genome analysis of mycobacteria focusing on tRNA and non-coding RNA.</title>
        <authorList>
            <person name="Behra P.R.K."/>
            <person name="Pettersson B.M.F."/>
            <person name="Ramesh M."/>
            <person name="Das S."/>
            <person name="Dasgupta S."/>
            <person name="Kirsebom L.A."/>
        </authorList>
    </citation>
    <scope>NUCLEOTIDE SEQUENCE</scope>
    <source>
        <strain evidence="2">DSM 44838</strain>
    </source>
</reference>
<comment type="caution">
    <text evidence="2">The sequence shown here is derived from an EMBL/GenBank/DDBJ whole genome shotgun (WGS) entry which is preliminary data.</text>
</comment>
<dbReference type="AlphaFoldDB" id="A0A9X2Z4P8"/>
<feature type="compositionally biased region" description="Basic and acidic residues" evidence="1">
    <location>
        <begin position="139"/>
        <end position="151"/>
    </location>
</feature>
<reference evidence="2" key="1">
    <citation type="submission" date="2020-07" db="EMBL/GenBank/DDBJ databases">
        <authorList>
            <person name="Pettersson B.M.F."/>
            <person name="Behra P.R.K."/>
            <person name="Ramesh M."/>
            <person name="Das S."/>
            <person name="Dasgupta S."/>
            <person name="Kirsebom L.A."/>
        </authorList>
    </citation>
    <scope>NUCLEOTIDE SEQUENCE</scope>
    <source>
        <strain evidence="2">DSM 44838</strain>
    </source>
</reference>
<dbReference type="Proteomes" id="UP001141629">
    <property type="component" value="Unassembled WGS sequence"/>
</dbReference>
<accession>A0A9X2Z4P8</accession>
<feature type="region of interest" description="Disordered" evidence="1">
    <location>
        <begin position="96"/>
        <end position="166"/>
    </location>
</feature>
<name>A0A9X2Z4P8_9MYCO</name>
<evidence type="ECO:0000313" key="2">
    <source>
        <dbReference type="EMBL" id="MCV7422999.1"/>
    </source>
</evidence>
<keyword evidence="3" id="KW-1185">Reference proteome</keyword>
<evidence type="ECO:0000313" key="3">
    <source>
        <dbReference type="Proteomes" id="UP001141629"/>
    </source>
</evidence>
<proteinExistence type="predicted"/>
<dbReference type="RefSeq" id="WP_372512602.1">
    <property type="nucleotide sequence ID" value="NZ_JACKVK010000011.1"/>
</dbReference>
<sequence>MAEFDNKFAYLKALHGAGLDASEYRVLVTLLDYSDGHGRNAHPGRSTLATDCELSESTIKRSIKSLQRKGFIREESRGGRGGENGRNQASCYTLTLPATTGHSRPEVTHDLGSYGTRPRVTGDTEGGHPRPPGGVTRDPVSDQRSDQRSECDQSAPARTTPTAAEDAGYRCSECLEQFDGHPPQRHLETHAPVCATCCPF</sequence>
<dbReference type="InterPro" id="IPR036388">
    <property type="entry name" value="WH-like_DNA-bd_sf"/>
</dbReference>
<organism evidence="2 3">
    <name type="scientific">Mycobacterium yunnanensis</name>
    <dbReference type="NCBI Taxonomy" id="368477"/>
    <lineage>
        <taxon>Bacteria</taxon>
        <taxon>Bacillati</taxon>
        <taxon>Actinomycetota</taxon>
        <taxon>Actinomycetes</taxon>
        <taxon>Mycobacteriales</taxon>
        <taxon>Mycobacteriaceae</taxon>
        <taxon>Mycobacterium</taxon>
    </lineage>
</organism>
<protein>
    <submittedName>
        <fullName evidence="2">Helix-turn-helix domain-containing protein</fullName>
    </submittedName>
</protein>
<dbReference type="InterPro" id="IPR036390">
    <property type="entry name" value="WH_DNA-bd_sf"/>
</dbReference>
<evidence type="ECO:0000256" key="1">
    <source>
        <dbReference type="SAM" id="MobiDB-lite"/>
    </source>
</evidence>